<name>A0A1G2S634_9BACT</name>
<feature type="transmembrane region" description="Helical" evidence="1">
    <location>
        <begin position="69"/>
        <end position="89"/>
    </location>
</feature>
<proteinExistence type="predicted"/>
<reference evidence="2 3" key="1">
    <citation type="journal article" date="2016" name="Nat. Commun.">
        <title>Thousands of microbial genomes shed light on interconnected biogeochemical processes in an aquifer system.</title>
        <authorList>
            <person name="Anantharaman K."/>
            <person name="Brown C.T."/>
            <person name="Hug L.A."/>
            <person name="Sharon I."/>
            <person name="Castelle C.J."/>
            <person name="Probst A.J."/>
            <person name="Thomas B.C."/>
            <person name="Singh A."/>
            <person name="Wilkins M.J."/>
            <person name="Karaoz U."/>
            <person name="Brodie E.L."/>
            <person name="Williams K.H."/>
            <person name="Hubbard S.S."/>
            <person name="Banfield J.F."/>
        </authorList>
    </citation>
    <scope>NUCLEOTIDE SEQUENCE [LARGE SCALE GENOMIC DNA]</scope>
</reference>
<feature type="transmembrane region" description="Helical" evidence="1">
    <location>
        <begin position="12"/>
        <end position="32"/>
    </location>
</feature>
<dbReference type="EMBL" id="MHUT01000018">
    <property type="protein sequence ID" value="OHA80563.1"/>
    <property type="molecule type" value="Genomic_DNA"/>
</dbReference>
<keyword evidence="1" id="KW-1133">Transmembrane helix</keyword>
<accession>A0A1G2S634</accession>
<evidence type="ECO:0008006" key="4">
    <source>
        <dbReference type="Google" id="ProtNLM"/>
    </source>
</evidence>
<protein>
    <recommendedName>
        <fullName evidence="4">VanZ-like domain-containing protein</fullName>
    </recommendedName>
</protein>
<gene>
    <name evidence="2" type="ORF">A3D51_00605</name>
</gene>
<evidence type="ECO:0000256" key="1">
    <source>
        <dbReference type="SAM" id="Phobius"/>
    </source>
</evidence>
<feature type="transmembrane region" description="Helical" evidence="1">
    <location>
        <begin position="109"/>
        <end position="128"/>
    </location>
</feature>
<comment type="caution">
    <text evidence="2">The sequence shown here is derived from an EMBL/GenBank/DDBJ whole genome shotgun (WGS) entry which is preliminary data.</text>
</comment>
<sequence>MPARQLQIPIILVIFLVAIAVVNGLAGLYHWYWTMRWFDMPMHFAGGMWLAGFGVWWQYSRRGVTPQGFFSLLGVCLVYALSIGLLWEAYEAVVSFLTVGHMNAVPDTLGDLLFDILGGTTVAILVFVRSKLKP</sequence>
<dbReference type="InterPro" id="IPR014509">
    <property type="entry name" value="YjdF-like"/>
</dbReference>
<keyword evidence="1" id="KW-0812">Transmembrane</keyword>
<dbReference type="AlphaFoldDB" id="A0A1G2S634"/>
<evidence type="ECO:0000313" key="3">
    <source>
        <dbReference type="Proteomes" id="UP000179118"/>
    </source>
</evidence>
<dbReference type="Proteomes" id="UP000179118">
    <property type="component" value="Unassembled WGS sequence"/>
</dbReference>
<organism evidence="2 3">
    <name type="scientific">Candidatus Yonathbacteria bacterium RIFCSPHIGHO2_02_FULL_44_14</name>
    <dbReference type="NCBI Taxonomy" id="1802724"/>
    <lineage>
        <taxon>Bacteria</taxon>
        <taxon>Candidatus Yonathiibacteriota</taxon>
    </lineage>
</organism>
<dbReference type="Pfam" id="PF09997">
    <property type="entry name" value="DUF2238"/>
    <property type="match status" value="1"/>
</dbReference>
<keyword evidence="1" id="KW-0472">Membrane</keyword>
<evidence type="ECO:0000313" key="2">
    <source>
        <dbReference type="EMBL" id="OHA80563.1"/>
    </source>
</evidence>